<dbReference type="EMBL" id="CP064981">
    <property type="protein sequence ID" value="QQR92459.1"/>
    <property type="molecule type" value="Genomic_DNA"/>
</dbReference>
<organism evidence="1">
    <name type="scientific">Candidatus Iainarchaeum sp</name>
    <dbReference type="NCBI Taxonomy" id="3101447"/>
    <lineage>
        <taxon>Archaea</taxon>
        <taxon>Candidatus Iainarchaeota</taxon>
        <taxon>Candidatus Iainarchaeia</taxon>
        <taxon>Candidatus Iainarchaeales</taxon>
        <taxon>Candidatus Iainarchaeaceae</taxon>
        <taxon>Candidatus Iainarchaeum</taxon>
    </lineage>
</organism>
<protein>
    <recommendedName>
        <fullName evidence="2">DUF4258 domain-containing protein</fullName>
    </recommendedName>
</protein>
<dbReference type="AlphaFoldDB" id="A0A7T9DJI9"/>
<evidence type="ECO:0008006" key="2">
    <source>
        <dbReference type="Google" id="ProtNLM"/>
    </source>
</evidence>
<name>A0A7T9DJI9_9ARCH</name>
<reference evidence="1" key="1">
    <citation type="submission" date="2020-11" db="EMBL/GenBank/DDBJ databases">
        <title>Connecting structure to function with the recovery of over 1000 high-quality activated sludge metagenome-assembled genomes encoding full-length rRNA genes using long-read sequencing.</title>
        <authorList>
            <person name="Singleton C.M."/>
            <person name="Petriglieri F."/>
            <person name="Kristensen J.M."/>
            <person name="Kirkegaard R.H."/>
            <person name="Michaelsen T.Y."/>
            <person name="Andersen M.H."/>
            <person name="Karst S.M."/>
            <person name="Dueholm M.S."/>
            <person name="Nielsen P.H."/>
            <person name="Albertsen M."/>
        </authorList>
    </citation>
    <scope>NUCLEOTIDE SEQUENCE</scope>
    <source>
        <strain evidence="1">Fred_18-Q3-R57-64_BAT3C.431</strain>
    </source>
</reference>
<gene>
    <name evidence="1" type="ORF">IPJ89_04900</name>
</gene>
<sequence length="104" mass="12354">MTKKINDSDLNSFDAPVRMMVSWSRHAKLRFAERALVLGINYGDIEYAIKRQEVKLKEDKNKFKTIFKIQDSMLTAVKTETEEYIHVLTLWESSDEEVELWKKR</sequence>
<proteinExistence type="predicted"/>
<accession>A0A7T9DJI9</accession>
<dbReference type="Proteomes" id="UP000596004">
    <property type="component" value="Chromosome"/>
</dbReference>
<evidence type="ECO:0000313" key="1">
    <source>
        <dbReference type="EMBL" id="QQR92459.1"/>
    </source>
</evidence>